<evidence type="ECO:0000256" key="2">
    <source>
        <dbReference type="ARBA" id="ARBA00022475"/>
    </source>
</evidence>
<dbReference type="GO" id="GO:0005886">
    <property type="term" value="C:plasma membrane"/>
    <property type="evidence" value="ECO:0007669"/>
    <property type="project" value="UniProtKB-SubCell"/>
</dbReference>
<evidence type="ECO:0000256" key="6">
    <source>
        <dbReference type="SAM" id="Phobius"/>
    </source>
</evidence>
<name>A0A450SRP2_9GAMM</name>
<feature type="transmembrane region" description="Helical" evidence="6">
    <location>
        <begin position="193"/>
        <end position="216"/>
    </location>
</feature>
<sequence>MNYLIHLLIYFDIYLIVALSLNLVVGYCGMLTLAHAGYYAIGGYVYAILALVWGWSFLPATFAAVLISAVLSLAVSLPAWRLKGDFFILASLAVQVLIFSLLYNWSDANAPLGSLSNLTNGPFGIPGIPKADILGIKLTDSRAFFWFATGMAGLCAFIVWRLTASAWGRALVSMREDELAARSLGKNTRFLKVQAIAIASGLAAIAGALYAAYVGYLDPSAASLEESILMLSMILVGGVGNLRGPAIGALVLIALPEFLRFLDFPDAQAANLRLAIYGLALVLMMHFRPQGIAGEYRLD</sequence>
<protein>
    <submittedName>
        <fullName evidence="7">Amino acid/amide ABC transporter membrane protein 2, HAAT family</fullName>
    </submittedName>
</protein>
<proteinExistence type="predicted"/>
<feature type="transmembrane region" description="Helical" evidence="6">
    <location>
        <begin position="144"/>
        <end position="172"/>
    </location>
</feature>
<comment type="subcellular location">
    <subcellularLocation>
        <location evidence="1">Cell inner membrane</location>
        <topology evidence="1">Multi-pass membrane protein</topology>
    </subcellularLocation>
</comment>
<feature type="transmembrane region" description="Helical" evidence="6">
    <location>
        <begin position="228"/>
        <end position="255"/>
    </location>
</feature>
<keyword evidence="3 6" id="KW-0812">Transmembrane</keyword>
<feature type="transmembrane region" description="Helical" evidence="6">
    <location>
        <begin position="86"/>
        <end position="105"/>
    </location>
</feature>
<evidence type="ECO:0000256" key="3">
    <source>
        <dbReference type="ARBA" id="ARBA00022692"/>
    </source>
</evidence>
<evidence type="ECO:0000256" key="1">
    <source>
        <dbReference type="ARBA" id="ARBA00004429"/>
    </source>
</evidence>
<keyword evidence="5 6" id="KW-0472">Membrane</keyword>
<gene>
    <name evidence="7" type="ORF">BECKFW1821A_GA0114235_106215</name>
</gene>
<dbReference type="PANTHER" id="PTHR30482:SF20">
    <property type="entry name" value="HIGH-AFFINITY BRANCHED-CHAIN AMINO ACID TRANSPORT SYSTEM PERMEASE PROTEIN LIVM"/>
    <property type="match status" value="1"/>
</dbReference>
<keyword evidence="2" id="KW-1003">Cell membrane</keyword>
<dbReference type="InterPro" id="IPR043428">
    <property type="entry name" value="LivM-like"/>
</dbReference>
<dbReference type="CDD" id="cd06581">
    <property type="entry name" value="TM_PBP1_LivM_like"/>
    <property type="match status" value="1"/>
</dbReference>
<reference evidence="7" key="1">
    <citation type="submission" date="2019-02" db="EMBL/GenBank/DDBJ databases">
        <authorList>
            <person name="Gruber-Vodicka R. H."/>
            <person name="Seah K. B. B."/>
        </authorList>
    </citation>
    <scope>NUCLEOTIDE SEQUENCE</scope>
    <source>
        <strain evidence="7">BECK_BZ15</strain>
    </source>
</reference>
<organism evidence="7">
    <name type="scientific">Candidatus Kentrum sp. FW</name>
    <dbReference type="NCBI Taxonomy" id="2126338"/>
    <lineage>
        <taxon>Bacteria</taxon>
        <taxon>Pseudomonadati</taxon>
        <taxon>Pseudomonadota</taxon>
        <taxon>Gammaproteobacteria</taxon>
        <taxon>Candidatus Kentrum</taxon>
    </lineage>
</organism>
<dbReference type="AlphaFoldDB" id="A0A450SRP2"/>
<feature type="transmembrane region" description="Helical" evidence="6">
    <location>
        <begin position="6"/>
        <end position="29"/>
    </location>
</feature>
<evidence type="ECO:0000256" key="4">
    <source>
        <dbReference type="ARBA" id="ARBA00022989"/>
    </source>
</evidence>
<feature type="transmembrane region" description="Helical" evidence="6">
    <location>
        <begin position="61"/>
        <end position="79"/>
    </location>
</feature>
<feature type="transmembrane region" description="Helical" evidence="6">
    <location>
        <begin position="36"/>
        <end position="55"/>
    </location>
</feature>
<evidence type="ECO:0000313" key="7">
    <source>
        <dbReference type="EMBL" id="VFJ56575.1"/>
    </source>
</evidence>
<accession>A0A450SRP2</accession>
<dbReference type="GO" id="GO:0015658">
    <property type="term" value="F:branched-chain amino acid transmembrane transporter activity"/>
    <property type="evidence" value="ECO:0007669"/>
    <property type="project" value="InterPro"/>
</dbReference>
<dbReference type="PANTHER" id="PTHR30482">
    <property type="entry name" value="HIGH-AFFINITY BRANCHED-CHAIN AMINO ACID TRANSPORT SYSTEM PERMEASE"/>
    <property type="match status" value="1"/>
</dbReference>
<dbReference type="EMBL" id="CAADEW010000062">
    <property type="protein sequence ID" value="VFJ56575.1"/>
    <property type="molecule type" value="Genomic_DNA"/>
</dbReference>
<keyword evidence="4 6" id="KW-1133">Transmembrane helix</keyword>
<dbReference type="InterPro" id="IPR001851">
    <property type="entry name" value="ABC_transp_permease"/>
</dbReference>
<dbReference type="Pfam" id="PF02653">
    <property type="entry name" value="BPD_transp_2"/>
    <property type="match status" value="1"/>
</dbReference>
<evidence type="ECO:0000256" key="5">
    <source>
        <dbReference type="ARBA" id="ARBA00023136"/>
    </source>
</evidence>